<evidence type="ECO:0000256" key="1">
    <source>
        <dbReference type="SAM" id="MobiDB-lite"/>
    </source>
</evidence>
<feature type="transmembrane region" description="Helical" evidence="2">
    <location>
        <begin position="630"/>
        <end position="650"/>
    </location>
</feature>
<feature type="compositionally biased region" description="Low complexity" evidence="1">
    <location>
        <begin position="71"/>
        <end position="88"/>
    </location>
</feature>
<feature type="transmembrane region" description="Helical" evidence="2">
    <location>
        <begin position="307"/>
        <end position="326"/>
    </location>
</feature>
<dbReference type="InterPro" id="IPR014600">
    <property type="entry name" value="UCP035905_mem"/>
</dbReference>
<feature type="transmembrane region" description="Helical" evidence="2">
    <location>
        <begin position="821"/>
        <end position="838"/>
    </location>
</feature>
<feature type="transmembrane region" description="Helical" evidence="2">
    <location>
        <begin position="727"/>
        <end position="748"/>
    </location>
</feature>
<dbReference type="InterPro" id="IPR019286">
    <property type="entry name" value="DUF2339_TM"/>
</dbReference>
<keyword evidence="4" id="KW-1185">Reference proteome</keyword>
<dbReference type="RefSeq" id="WP_345336239.1">
    <property type="nucleotide sequence ID" value="NZ_BAABJZ010000093.1"/>
</dbReference>
<feature type="transmembrane region" description="Helical" evidence="2">
    <location>
        <begin position="478"/>
        <end position="499"/>
    </location>
</feature>
<name>A0ABP9F6J2_9GAMM</name>
<feature type="transmembrane region" description="Helical" evidence="2">
    <location>
        <begin position="149"/>
        <end position="169"/>
    </location>
</feature>
<sequence>MDEFVLAVTLLLVALGGLLCGYAGYFGQRRLKGRVSQLEQELNALRQHVLSLAAGNKIAATPERGRADKTSPAAELPPTAPLSTPAPAVAKPRAASYSSVPTRPELAQSPAWLTFIQTHWMILIGGFSLALAGIFLIRYSVESGLLSPAIRVGAAVLFGCGLIGLASWLKVYREDGRIHAACAGAGALILYAATLASGALYGWLPPGWVFGLLALISALSMGLALRHGPVLAALGVLGAFIVPLLVSTGSNNMAAALGYALIVAAGGFALLRFVYRDWLWWGVWGGALAWLLLSLMEPTQLSGWRSLYLTALAWLGFALPLFGWRLQPGATLSSHSAALRQSLLVVWAALAFCQWAILEVESVTVWLFPGAAGLWLLALLLSRHEIRHARWWPLLTLLPPILNLLALSSPSILKPLLPAVQHTGYLVMAGLFSVLAVVLAGRLGWRRQQAGWMALATGVPLLMAVLVDLRLAHQVGGYLPVWLFVGLTLLSGMTLWIWLRRQMHSDAVSAVLILALQGAISLALIAALKELRLTLGLSAQWLTLVALLRYVPDQSWSIKGLRWQGNPLDLVARALLLAVVLRLTLNPWLPEYGASGEALLLTYLGCFLLALTTLLLLYRRPGPRALRLSFEAGTLQLFALAVAACTRYQLYDGQIFKAEFGWLEAGIYVMTLLAGSAAYRYRCERTPSRLLGGLAEIQLLLGLGLYLLFALLRNPLWTEQAVGTTPLWNVLLLIYGAPALLLVAQALLRRDRWREPIIGLAGASALLFLILQIRHLWHGGLLPHQPVLVGELYSYSVLGLMVGIGLLLTAARWHLALVQKLGTAALLLVILKIFFWDMAGLDGLWRVASFLGLGITLLGVAYLHNRLQIPVSGQGQQGA</sequence>
<feature type="transmembrane region" description="Helical" evidence="2">
    <location>
        <begin position="6"/>
        <end position="26"/>
    </location>
</feature>
<feature type="transmembrane region" description="Helical" evidence="2">
    <location>
        <begin position="207"/>
        <end position="225"/>
    </location>
</feature>
<feature type="transmembrane region" description="Helical" evidence="2">
    <location>
        <begin position="230"/>
        <end position="247"/>
    </location>
</feature>
<dbReference type="PIRSF" id="PIRSF035905">
    <property type="entry name" value="UCP035905_mp"/>
    <property type="match status" value="1"/>
</dbReference>
<evidence type="ECO:0000313" key="3">
    <source>
        <dbReference type="EMBL" id="GAA4894666.1"/>
    </source>
</evidence>
<feature type="transmembrane region" description="Helical" evidence="2">
    <location>
        <begin position="278"/>
        <end position="295"/>
    </location>
</feature>
<feature type="transmembrane region" description="Helical" evidence="2">
    <location>
        <begin position="425"/>
        <end position="445"/>
    </location>
</feature>
<feature type="transmembrane region" description="Helical" evidence="2">
    <location>
        <begin position="691"/>
        <end position="712"/>
    </location>
</feature>
<feature type="transmembrane region" description="Helical" evidence="2">
    <location>
        <begin position="181"/>
        <end position="201"/>
    </location>
</feature>
<feature type="transmembrane region" description="Helical" evidence="2">
    <location>
        <begin position="662"/>
        <end position="679"/>
    </location>
</feature>
<feature type="transmembrane region" description="Helical" evidence="2">
    <location>
        <begin position="363"/>
        <end position="382"/>
    </location>
</feature>
<dbReference type="Proteomes" id="UP001499988">
    <property type="component" value="Unassembled WGS sequence"/>
</dbReference>
<feature type="transmembrane region" description="Helical" evidence="2">
    <location>
        <begin position="452"/>
        <end position="472"/>
    </location>
</feature>
<accession>A0ABP9F6J2</accession>
<dbReference type="EMBL" id="BAABJZ010000093">
    <property type="protein sequence ID" value="GAA4894666.1"/>
    <property type="molecule type" value="Genomic_DNA"/>
</dbReference>
<keyword evidence="2" id="KW-0472">Membrane</keyword>
<evidence type="ECO:0000313" key="4">
    <source>
        <dbReference type="Proteomes" id="UP001499988"/>
    </source>
</evidence>
<feature type="transmembrane region" description="Helical" evidence="2">
    <location>
        <begin position="253"/>
        <end position="271"/>
    </location>
</feature>
<protein>
    <submittedName>
        <fullName evidence="3">DUF2339 domain-containing protein</fullName>
    </submittedName>
</protein>
<gene>
    <name evidence="3" type="ORF">GCM10023333_29850</name>
</gene>
<feature type="transmembrane region" description="Helical" evidence="2">
    <location>
        <begin position="600"/>
        <end position="618"/>
    </location>
</feature>
<feature type="transmembrane region" description="Helical" evidence="2">
    <location>
        <begin position="338"/>
        <end position="357"/>
    </location>
</feature>
<feature type="transmembrane region" description="Helical" evidence="2">
    <location>
        <begin position="506"/>
        <end position="527"/>
    </location>
</feature>
<evidence type="ECO:0000256" key="2">
    <source>
        <dbReference type="SAM" id="Phobius"/>
    </source>
</evidence>
<dbReference type="Pfam" id="PF10101">
    <property type="entry name" value="DUF2339"/>
    <property type="match status" value="1"/>
</dbReference>
<proteinExistence type="predicted"/>
<reference evidence="4" key="1">
    <citation type="journal article" date="2019" name="Int. J. Syst. Evol. Microbiol.">
        <title>The Global Catalogue of Microorganisms (GCM) 10K type strain sequencing project: providing services to taxonomists for standard genome sequencing and annotation.</title>
        <authorList>
            <consortium name="The Broad Institute Genomics Platform"/>
            <consortium name="The Broad Institute Genome Sequencing Center for Infectious Disease"/>
            <person name="Wu L."/>
            <person name="Ma J."/>
        </authorList>
    </citation>
    <scope>NUCLEOTIDE SEQUENCE [LARGE SCALE GENOMIC DNA]</scope>
    <source>
        <strain evidence="4">JCM 18401</strain>
    </source>
</reference>
<feature type="transmembrane region" description="Helical" evidence="2">
    <location>
        <begin position="792"/>
        <end position="809"/>
    </location>
</feature>
<dbReference type="PANTHER" id="PTHR38434">
    <property type="entry name" value="BLL2549 PROTEIN"/>
    <property type="match status" value="1"/>
</dbReference>
<keyword evidence="2" id="KW-1133">Transmembrane helix</keyword>
<feature type="transmembrane region" description="Helical" evidence="2">
    <location>
        <begin position="844"/>
        <end position="863"/>
    </location>
</feature>
<dbReference type="PANTHER" id="PTHR38434:SF1">
    <property type="entry name" value="BLL2549 PROTEIN"/>
    <property type="match status" value="1"/>
</dbReference>
<comment type="caution">
    <text evidence="3">The sequence shown here is derived from an EMBL/GenBank/DDBJ whole genome shotgun (WGS) entry which is preliminary data.</text>
</comment>
<keyword evidence="2" id="KW-0812">Transmembrane</keyword>
<feature type="region of interest" description="Disordered" evidence="1">
    <location>
        <begin position="61"/>
        <end position="88"/>
    </location>
</feature>
<feature type="transmembrane region" description="Helical" evidence="2">
    <location>
        <begin position="120"/>
        <end position="137"/>
    </location>
</feature>
<organism evidence="3 4">
    <name type="scientific">Ferrimonas pelagia</name>
    <dbReference type="NCBI Taxonomy" id="1177826"/>
    <lineage>
        <taxon>Bacteria</taxon>
        <taxon>Pseudomonadati</taxon>
        <taxon>Pseudomonadota</taxon>
        <taxon>Gammaproteobacteria</taxon>
        <taxon>Alteromonadales</taxon>
        <taxon>Ferrimonadaceae</taxon>
        <taxon>Ferrimonas</taxon>
    </lineage>
</organism>
<feature type="transmembrane region" description="Helical" evidence="2">
    <location>
        <begin position="394"/>
        <end position="413"/>
    </location>
</feature>
<feature type="transmembrane region" description="Helical" evidence="2">
    <location>
        <begin position="757"/>
        <end position="777"/>
    </location>
</feature>